<keyword evidence="3" id="KW-1185">Reference proteome</keyword>
<comment type="caution">
    <text evidence="2">The sequence shown here is derived from an EMBL/GenBank/DDBJ whole genome shotgun (WGS) entry which is preliminary data.</text>
</comment>
<organism evidence="2 3">
    <name type="scientific">Clostridium niameyense</name>
    <dbReference type="NCBI Taxonomy" id="1622073"/>
    <lineage>
        <taxon>Bacteria</taxon>
        <taxon>Bacillati</taxon>
        <taxon>Bacillota</taxon>
        <taxon>Clostridia</taxon>
        <taxon>Eubacteriales</taxon>
        <taxon>Clostridiaceae</taxon>
        <taxon>Clostridium</taxon>
    </lineage>
</organism>
<dbReference type="RefSeq" id="WP_163248305.1">
    <property type="nucleotide sequence ID" value="NZ_SXDP01000001.1"/>
</dbReference>
<sequence length="218" mass="24835">MFDLPSFDENGVKFRTINDQSYIRILHASPNAPNVDVYINNEPKAKNITYKEFTEYMPLNSGTYNLKVFPTGNTTTPVINENLFFPPKGIYTIAIYGLLEDIGLMPILDKRLDYTNPTKVYVKVIHLSPNTPTIDVYFNDQIAFRNISYENITQYLSIPPNNYTIDLKLAGTNKTILTVPNANLTPNRYYSVYLVGFANRDPGLQLLIPLDGNSYIKF</sequence>
<accession>A0A6M0R9S6</accession>
<dbReference type="AlphaFoldDB" id="A0A6M0R9S6"/>
<reference evidence="2 3" key="1">
    <citation type="submission" date="2019-04" db="EMBL/GenBank/DDBJ databases">
        <title>Genome sequencing of Clostridium botulinum Groups I-IV and Clostridium butyricum.</title>
        <authorList>
            <person name="Brunt J."/>
            <person name="Van Vliet A.H.M."/>
            <person name="Stringer S.C."/>
            <person name="Carter A.T."/>
            <person name="Peck M.W."/>
        </authorList>
    </citation>
    <scope>NUCLEOTIDE SEQUENCE [LARGE SCALE GENOMIC DNA]</scope>
    <source>
        <strain evidence="2 3">IFR 18/094</strain>
    </source>
</reference>
<proteinExistence type="predicted"/>
<evidence type="ECO:0000313" key="2">
    <source>
        <dbReference type="EMBL" id="NEZ45958.1"/>
    </source>
</evidence>
<dbReference type="Pfam" id="PF14344">
    <property type="entry name" value="DUF4397"/>
    <property type="match status" value="1"/>
</dbReference>
<feature type="domain" description="DUF4397" evidence="1">
    <location>
        <begin position="21"/>
        <end position="137"/>
    </location>
</feature>
<dbReference type="Proteomes" id="UP000473885">
    <property type="component" value="Unassembled WGS sequence"/>
</dbReference>
<evidence type="ECO:0000313" key="3">
    <source>
        <dbReference type="Proteomes" id="UP000473885"/>
    </source>
</evidence>
<gene>
    <name evidence="2" type="ORF">FDF74_01880</name>
</gene>
<dbReference type="InterPro" id="IPR025510">
    <property type="entry name" value="DUF4397"/>
</dbReference>
<dbReference type="EMBL" id="SXDP01000001">
    <property type="protein sequence ID" value="NEZ45958.1"/>
    <property type="molecule type" value="Genomic_DNA"/>
</dbReference>
<name>A0A6M0R9S6_9CLOT</name>
<evidence type="ECO:0000259" key="1">
    <source>
        <dbReference type="Pfam" id="PF14344"/>
    </source>
</evidence>
<protein>
    <submittedName>
        <fullName evidence="2">DUF4397 domain-containing protein</fullName>
    </submittedName>
</protein>